<evidence type="ECO:0000259" key="10">
    <source>
        <dbReference type="PROSITE" id="PS50004"/>
    </source>
</evidence>
<evidence type="ECO:0000256" key="2">
    <source>
        <dbReference type="ARBA" id="ARBA00012368"/>
    </source>
</evidence>
<dbReference type="SMART" id="SM00054">
    <property type="entry name" value="EFh"/>
    <property type="match status" value="2"/>
</dbReference>
<dbReference type="InterPro" id="IPR011993">
    <property type="entry name" value="PH-like_dom_sf"/>
</dbReference>
<dbReference type="Gene3D" id="1.10.238.10">
    <property type="entry name" value="EF-hand"/>
    <property type="match status" value="2"/>
</dbReference>
<dbReference type="SMART" id="SM00233">
    <property type="entry name" value="PH"/>
    <property type="match status" value="1"/>
</dbReference>
<dbReference type="SUPFAM" id="SSF47473">
    <property type="entry name" value="EF-hand"/>
    <property type="match status" value="1"/>
</dbReference>
<dbReference type="Gene3D" id="2.30.29.30">
    <property type="entry name" value="Pleckstrin-homology domain (PH domain)/Phosphotyrosine-binding domain (PTB)"/>
    <property type="match status" value="1"/>
</dbReference>
<dbReference type="InterPro" id="IPR001849">
    <property type="entry name" value="PH_domain"/>
</dbReference>
<dbReference type="Pfam" id="PF00388">
    <property type="entry name" value="PI-PLC-X"/>
    <property type="match status" value="1"/>
</dbReference>
<organism evidence="13 14">
    <name type="scientific">Periplaneta americana</name>
    <name type="common">American cockroach</name>
    <name type="synonym">Blatta americana</name>
    <dbReference type="NCBI Taxonomy" id="6978"/>
    <lineage>
        <taxon>Eukaryota</taxon>
        <taxon>Metazoa</taxon>
        <taxon>Ecdysozoa</taxon>
        <taxon>Arthropoda</taxon>
        <taxon>Hexapoda</taxon>
        <taxon>Insecta</taxon>
        <taxon>Pterygota</taxon>
        <taxon>Neoptera</taxon>
        <taxon>Polyneoptera</taxon>
        <taxon>Dictyoptera</taxon>
        <taxon>Blattodea</taxon>
        <taxon>Blattoidea</taxon>
        <taxon>Blattidae</taxon>
        <taxon>Blattinae</taxon>
        <taxon>Periplaneta</taxon>
    </lineage>
</organism>
<evidence type="ECO:0000259" key="12">
    <source>
        <dbReference type="PROSITE" id="PS50222"/>
    </source>
</evidence>
<evidence type="ECO:0000256" key="1">
    <source>
        <dbReference type="ARBA" id="ARBA00001913"/>
    </source>
</evidence>
<dbReference type="SMART" id="SM00148">
    <property type="entry name" value="PLCXc"/>
    <property type="match status" value="1"/>
</dbReference>
<evidence type="ECO:0000259" key="11">
    <source>
        <dbReference type="PROSITE" id="PS50008"/>
    </source>
</evidence>
<dbReference type="Gene3D" id="3.20.20.190">
    <property type="entry name" value="Phosphatidylinositol (PI) phosphodiesterase"/>
    <property type="match status" value="1"/>
</dbReference>
<dbReference type="SUPFAM" id="SSF51695">
    <property type="entry name" value="PLC-like phosphodiesterases"/>
    <property type="match status" value="1"/>
</dbReference>
<comment type="cofactor">
    <cofactor evidence="1">
        <name>Ca(2+)</name>
        <dbReference type="ChEBI" id="CHEBI:29108"/>
    </cofactor>
</comment>
<dbReference type="InterPro" id="IPR035892">
    <property type="entry name" value="C2_domain_sf"/>
</dbReference>
<dbReference type="PROSITE" id="PS50008">
    <property type="entry name" value="PIPLC_Y_DOMAIN"/>
    <property type="match status" value="1"/>
</dbReference>
<feature type="region of interest" description="Disordered" evidence="8">
    <location>
        <begin position="467"/>
        <end position="492"/>
    </location>
</feature>
<sequence>MLLAEAIDSRSKTVEDVLETLKKGTLLWKVRSFSNWYRRKYVLDDKNGCLRYEPSHKAPCINAENEIVVDDIVDVRKGWKTDIFNKIERAVQKKRTKASGRKAMIDEASCFSVIHGRSKQTLDLVAPNPEVADLWVRGLRHLITVLHGLQQEERFERRVSGSWLKLQFQEADVDKNGSLNFEECIKLLKQLNVKLPKHTVRRLFDSANTNKNMRNGEQVLDSEEFVTFYMNLMSRSEVKELFTRYSKNGQEMSAQELLQFIQKEQHCKDFTIEQCNTLIETFEQSQLKQSGKASLIGFTSILMSKQFEVFNLRHTVVYQDMTYPLSHYYIASSHNTYLTGNQLSGESSVEGYIDALKRGCRCVELDCWDGPEGDPIIYHGYTLTSKILFRDVLVDAIKPYAFYTSEYPVILSLENHCSEQQQEVLAKHLRDILQDMLYTEAVTEDMPFLPSPEALKRKVIVKAKKLSAKPNESESDDEEDADRPGMDVKANASQKKKVVAEGLSSLVNICQAVHFHGFQEAKTNGDAVLYCVAGKCYQMSSFSEAKAQDLIEKSGKEFVQYNARQLSRIYPSGTRTGSSNYKPTPLWNVGCQIVALNYQSSRRPIFLNESKFRQNGGCGYVLKPKYLCGGTDYDPNAVGNRPSTELKLTIISGQHIPKADQNLEGEVVDPYVVVKVVGHPADAQKSKTNPIRNNGNNVLTALIQPESRTGFNPRWDHQMTFALKRPELAMLHFIVKDSSTTGKDAMLGMYALPFGSMQPGYRHIYLLDYMRTLVSPATLFVHVSIS</sequence>
<dbReference type="InterPro" id="IPR001711">
    <property type="entry name" value="PLipase_C_Pinositol-sp_Y"/>
</dbReference>
<dbReference type="EC" id="3.1.4.11" evidence="2 7"/>
<dbReference type="PROSITE" id="PS50222">
    <property type="entry name" value="EF_HAND_2"/>
    <property type="match status" value="1"/>
</dbReference>
<keyword evidence="7" id="KW-0378">Hydrolase</keyword>
<comment type="caution">
    <text evidence="13">The sequence shown here is derived from an EMBL/GenBank/DDBJ whole genome shotgun (WGS) entry which is preliminary data.</text>
</comment>
<evidence type="ECO:0000259" key="9">
    <source>
        <dbReference type="PROSITE" id="PS50003"/>
    </source>
</evidence>
<evidence type="ECO:0000313" key="14">
    <source>
        <dbReference type="Proteomes" id="UP001148838"/>
    </source>
</evidence>
<dbReference type="PANTHER" id="PTHR10336">
    <property type="entry name" value="PHOSPHOINOSITIDE-SPECIFIC PHOSPHOLIPASE C FAMILY PROTEIN"/>
    <property type="match status" value="1"/>
</dbReference>
<gene>
    <name evidence="13" type="ORF">ANN_00008</name>
</gene>
<proteinExistence type="predicted"/>
<dbReference type="InterPro" id="IPR015359">
    <property type="entry name" value="PLC_EF-hand-like"/>
</dbReference>
<dbReference type="EMBL" id="JAJSOF020000003">
    <property type="protein sequence ID" value="KAJ4448618.1"/>
    <property type="molecule type" value="Genomic_DNA"/>
</dbReference>
<feature type="domain" description="C2" evidence="10">
    <location>
        <begin position="623"/>
        <end position="768"/>
    </location>
</feature>
<dbReference type="CDD" id="cd00275">
    <property type="entry name" value="C2_PLC_like"/>
    <property type="match status" value="1"/>
</dbReference>
<dbReference type="InterPro" id="IPR011992">
    <property type="entry name" value="EF-hand-dom_pair"/>
</dbReference>
<accession>A0ABQ8TPJ3</accession>
<dbReference type="SMART" id="SM00239">
    <property type="entry name" value="C2"/>
    <property type="match status" value="1"/>
</dbReference>
<evidence type="ECO:0000313" key="13">
    <source>
        <dbReference type="EMBL" id="KAJ4448618.1"/>
    </source>
</evidence>
<dbReference type="CDD" id="cd16202">
    <property type="entry name" value="EFh_PI-PLCdelta"/>
    <property type="match status" value="1"/>
</dbReference>
<dbReference type="Pfam" id="PF16457">
    <property type="entry name" value="PH_12"/>
    <property type="match status" value="1"/>
</dbReference>
<evidence type="ECO:0000256" key="3">
    <source>
        <dbReference type="ARBA" id="ARBA00022963"/>
    </source>
</evidence>
<dbReference type="Gene3D" id="2.60.40.150">
    <property type="entry name" value="C2 domain"/>
    <property type="match status" value="1"/>
</dbReference>
<dbReference type="InterPro" id="IPR000008">
    <property type="entry name" value="C2_dom"/>
</dbReference>
<dbReference type="PROSITE" id="PS50007">
    <property type="entry name" value="PIPLC_X_DOMAIN"/>
    <property type="match status" value="1"/>
</dbReference>
<evidence type="ECO:0000256" key="5">
    <source>
        <dbReference type="ARBA" id="ARBA00023224"/>
    </source>
</evidence>
<keyword evidence="3 7" id="KW-0442">Lipid degradation</keyword>
<keyword evidence="4 7" id="KW-0443">Lipid metabolism</keyword>
<keyword evidence="14" id="KW-1185">Reference proteome</keyword>
<dbReference type="PROSITE" id="PS50003">
    <property type="entry name" value="PH_DOMAIN"/>
    <property type="match status" value="1"/>
</dbReference>
<protein>
    <recommendedName>
        <fullName evidence="2 7">Phosphoinositide phospholipase C</fullName>
        <ecNumber evidence="2 7">3.1.4.11</ecNumber>
    </recommendedName>
</protein>
<dbReference type="Proteomes" id="UP001148838">
    <property type="component" value="Unassembled WGS sequence"/>
</dbReference>
<evidence type="ECO:0000256" key="7">
    <source>
        <dbReference type="RuleBase" id="RU361133"/>
    </source>
</evidence>
<evidence type="ECO:0000256" key="4">
    <source>
        <dbReference type="ARBA" id="ARBA00023098"/>
    </source>
</evidence>
<dbReference type="PRINTS" id="PR00390">
    <property type="entry name" value="PHPHLIPASEC"/>
</dbReference>
<comment type="catalytic activity">
    <reaction evidence="6">
        <text>a 1,2-diacyl-sn-glycero-3-phospho-(1D-myo-inositol-4,5-bisphosphate) + H2O = 1D-myo-inositol 1,4,5-trisphosphate + a 1,2-diacyl-sn-glycerol + H(+)</text>
        <dbReference type="Rhea" id="RHEA:33179"/>
        <dbReference type="ChEBI" id="CHEBI:15377"/>
        <dbReference type="ChEBI" id="CHEBI:15378"/>
        <dbReference type="ChEBI" id="CHEBI:17815"/>
        <dbReference type="ChEBI" id="CHEBI:58456"/>
        <dbReference type="ChEBI" id="CHEBI:203600"/>
        <dbReference type="EC" id="3.1.4.11"/>
    </reaction>
    <physiologicalReaction direction="left-to-right" evidence="6">
        <dbReference type="Rhea" id="RHEA:33180"/>
    </physiologicalReaction>
</comment>
<dbReference type="PROSITE" id="PS50004">
    <property type="entry name" value="C2"/>
    <property type="match status" value="1"/>
</dbReference>
<feature type="domain" description="PH" evidence="9">
    <location>
        <begin position="19"/>
        <end position="144"/>
    </location>
</feature>
<dbReference type="SMART" id="SM00149">
    <property type="entry name" value="PLCYc"/>
    <property type="match status" value="1"/>
</dbReference>
<dbReference type="InterPro" id="IPR001192">
    <property type="entry name" value="PI-PLC_fam"/>
</dbReference>
<dbReference type="InterPro" id="IPR002048">
    <property type="entry name" value="EF_hand_dom"/>
</dbReference>
<dbReference type="Pfam" id="PF09279">
    <property type="entry name" value="EF-hand_like"/>
    <property type="match status" value="1"/>
</dbReference>
<dbReference type="Pfam" id="PF00168">
    <property type="entry name" value="C2"/>
    <property type="match status" value="1"/>
</dbReference>
<name>A0ABQ8TPJ3_PERAM</name>
<feature type="domain" description="PI-PLC Y-box" evidence="11">
    <location>
        <begin position="503"/>
        <end position="627"/>
    </location>
</feature>
<dbReference type="InterPro" id="IPR000909">
    <property type="entry name" value="PLipase_C_PInositol-sp_X_dom"/>
</dbReference>
<feature type="domain" description="EF-hand" evidence="12">
    <location>
        <begin position="159"/>
        <end position="194"/>
    </location>
</feature>
<reference evidence="13 14" key="1">
    <citation type="journal article" date="2022" name="Allergy">
        <title>Genome assembly and annotation of Periplaneta americana reveal a comprehensive cockroach allergen profile.</title>
        <authorList>
            <person name="Wang L."/>
            <person name="Xiong Q."/>
            <person name="Saelim N."/>
            <person name="Wang L."/>
            <person name="Nong W."/>
            <person name="Wan A.T."/>
            <person name="Shi M."/>
            <person name="Liu X."/>
            <person name="Cao Q."/>
            <person name="Hui J.H.L."/>
            <person name="Sookrung N."/>
            <person name="Leung T.F."/>
            <person name="Tungtrongchitr A."/>
            <person name="Tsui S.K.W."/>
        </authorList>
    </citation>
    <scope>NUCLEOTIDE SEQUENCE [LARGE SCALE GENOMIC DNA]</scope>
    <source>
        <strain evidence="13">PWHHKU_190912</strain>
    </source>
</reference>
<dbReference type="InterPro" id="IPR017946">
    <property type="entry name" value="PLC-like_Pdiesterase_TIM-brl"/>
</dbReference>
<dbReference type="SUPFAM" id="SSF50729">
    <property type="entry name" value="PH domain-like"/>
    <property type="match status" value="1"/>
</dbReference>
<evidence type="ECO:0000256" key="8">
    <source>
        <dbReference type="SAM" id="MobiDB-lite"/>
    </source>
</evidence>
<dbReference type="Pfam" id="PF00387">
    <property type="entry name" value="PI-PLC-Y"/>
    <property type="match status" value="1"/>
</dbReference>
<evidence type="ECO:0000256" key="6">
    <source>
        <dbReference type="ARBA" id="ARBA00023674"/>
    </source>
</evidence>
<keyword evidence="5" id="KW-0807">Transducer</keyword>
<dbReference type="SUPFAM" id="SSF49562">
    <property type="entry name" value="C2 domain (Calcium/lipid-binding domain, CaLB)"/>
    <property type="match status" value="1"/>
</dbReference>
<dbReference type="PANTHER" id="PTHR10336:SF209">
    <property type="entry name" value="PHOSPHOINOSITIDE PHOSPHOLIPASE C"/>
    <property type="match status" value="1"/>
</dbReference>